<dbReference type="SUPFAM" id="SSF52047">
    <property type="entry name" value="RNI-like"/>
    <property type="match status" value="4"/>
</dbReference>
<dbReference type="GO" id="GO:0048471">
    <property type="term" value="C:perinuclear region of cytoplasm"/>
    <property type="evidence" value="ECO:0007669"/>
    <property type="project" value="TreeGrafter"/>
</dbReference>
<dbReference type="GO" id="GO:0006913">
    <property type="term" value="P:nucleocytoplasmic transport"/>
    <property type="evidence" value="ECO:0007669"/>
    <property type="project" value="TreeGrafter"/>
</dbReference>
<proteinExistence type="predicted"/>
<accession>A0AAE0ES71</accession>
<evidence type="ECO:0008006" key="7">
    <source>
        <dbReference type="Google" id="ProtNLM"/>
    </source>
</evidence>
<evidence type="ECO:0000256" key="2">
    <source>
        <dbReference type="ARBA" id="ARBA00022468"/>
    </source>
</evidence>
<dbReference type="Pfam" id="PF13516">
    <property type="entry name" value="LRR_6"/>
    <property type="match status" value="7"/>
</dbReference>
<dbReference type="GO" id="GO:0005829">
    <property type="term" value="C:cytosol"/>
    <property type="evidence" value="ECO:0007669"/>
    <property type="project" value="TreeGrafter"/>
</dbReference>
<keyword evidence="2" id="KW-0343">GTPase activation</keyword>
<comment type="caution">
    <text evidence="5">The sequence shown here is derived from an EMBL/GenBank/DDBJ whole genome shotgun (WGS) entry which is preliminary data.</text>
</comment>
<evidence type="ECO:0000313" key="5">
    <source>
        <dbReference type="EMBL" id="KAK3238087.1"/>
    </source>
</evidence>
<protein>
    <recommendedName>
        <fullName evidence="7">F-box domain-containing protein</fullName>
    </recommendedName>
</protein>
<name>A0AAE0ES71_9CHLO</name>
<evidence type="ECO:0000256" key="3">
    <source>
        <dbReference type="ARBA" id="ARBA00022614"/>
    </source>
</evidence>
<dbReference type="SUPFAM" id="SSF81383">
    <property type="entry name" value="F-box domain"/>
    <property type="match status" value="1"/>
</dbReference>
<dbReference type="InterPro" id="IPR032675">
    <property type="entry name" value="LRR_dom_sf"/>
</dbReference>
<dbReference type="PANTHER" id="PTHR24113">
    <property type="entry name" value="RAN GTPASE-ACTIVATING PROTEIN 1"/>
    <property type="match status" value="1"/>
</dbReference>
<evidence type="ECO:0000256" key="4">
    <source>
        <dbReference type="ARBA" id="ARBA00022737"/>
    </source>
</evidence>
<gene>
    <name evidence="5" type="ORF">CYMTET_51878</name>
</gene>
<organism evidence="5 6">
    <name type="scientific">Cymbomonas tetramitiformis</name>
    <dbReference type="NCBI Taxonomy" id="36881"/>
    <lineage>
        <taxon>Eukaryota</taxon>
        <taxon>Viridiplantae</taxon>
        <taxon>Chlorophyta</taxon>
        <taxon>Pyramimonadophyceae</taxon>
        <taxon>Pyramimonadales</taxon>
        <taxon>Pyramimonadaceae</taxon>
        <taxon>Cymbomonas</taxon>
    </lineage>
</organism>
<dbReference type="InterPro" id="IPR001611">
    <property type="entry name" value="Leu-rich_rpt"/>
</dbReference>
<dbReference type="Gene3D" id="3.80.10.10">
    <property type="entry name" value="Ribonuclease Inhibitor"/>
    <property type="match status" value="12"/>
</dbReference>
<evidence type="ECO:0000256" key="1">
    <source>
        <dbReference type="ARBA" id="ARBA00004430"/>
    </source>
</evidence>
<dbReference type="GO" id="GO:0005930">
    <property type="term" value="C:axoneme"/>
    <property type="evidence" value="ECO:0007669"/>
    <property type="project" value="UniProtKB-SubCell"/>
</dbReference>
<keyword evidence="3" id="KW-0433">Leucine-rich repeat</keyword>
<dbReference type="GO" id="GO:0005634">
    <property type="term" value="C:nucleus"/>
    <property type="evidence" value="ECO:0007669"/>
    <property type="project" value="TreeGrafter"/>
</dbReference>
<dbReference type="PANTHER" id="PTHR24113:SF12">
    <property type="entry name" value="RAN GTPASE-ACTIVATING PROTEIN 1"/>
    <property type="match status" value="1"/>
</dbReference>
<dbReference type="GO" id="GO:0031267">
    <property type="term" value="F:small GTPase binding"/>
    <property type="evidence" value="ECO:0007669"/>
    <property type="project" value="TreeGrafter"/>
</dbReference>
<dbReference type="Proteomes" id="UP001190700">
    <property type="component" value="Unassembled WGS sequence"/>
</dbReference>
<dbReference type="InterPro" id="IPR036047">
    <property type="entry name" value="F-box-like_dom_sf"/>
</dbReference>
<keyword evidence="4" id="KW-0677">Repeat</keyword>
<reference evidence="5 6" key="1">
    <citation type="journal article" date="2015" name="Genome Biol. Evol.">
        <title>Comparative Genomics of a Bacterivorous Green Alga Reveals Evolutionary Causalities and Consequences of Phago-Mixotrophic Mode of Nutrition.</title>
        <authorList>
            <person name="Burns J.A."/>
            <person name="Paasch A."/>
            <person name="Narechania A."/>
            <person name="Kim E."/>
        </authorList>
    </citation>
    <scope>NUCLEOTIDE SEQUENCE [LARGE SCALE GENOMIC DNA]</scope>
    <source>
        <strain evidence="5 6">PLY_AMNH</strain>
    </source>
</reference>
<keyword evidence="6" id="KW-1185">Reference proteome</keyword>
<sequence>MGDSRARGLARRCPIDVLVDDELLIMCLAHLGSTRDLCKSSVVCTRWRALIAGPMGRRLWETITAGAADKHDPDVFEMMRRGGAQCKRLDLRACPLINWSQVASRRSYCPEMQTVQLGRGVTEHELAHINNEQRTWRQQFPLLRSVEGCFRPSLDLHSYRQSPVVDFLTGLPWHTSGVFQLRGLDLRGKLRHLEVERLQQLLHDLGELLRDNGRALQLLDLAENQLCPSGVEAIVDGLATLFNRAGALKKINVSGNNIDGHKAEQLACMAVRHPTLEAFCEIPMKGIKANTLAEADLRFENIDLPGALALAKLLPNNRSLRTLNLLHNALGLEGARAIVRAFESSSTLLSLCGLEPGMTTLDLSRNFTSSVQNRHLTSGQATSNLDMQPWDLMLLCADTKKGVLRRSLTSLNLSGTNMTSEHVAALAEALFPTAAPAFYGSLQTLNLADNRCGPEGAIALAEKIAPSADKASQVDKEPNVGLRTLDLRGNPLGPRGRAAILGALRSSRALTSVCGVAPDVTAVNLSASGLSAEDGRLLAGELAGHATWTALDLSGNHMSETLGQVQCFHGIMAALSNNRCLAALNLQDMEMRDEAAVVIAEGLTWMTSDNLSSLNMSHNPFIGGEAAKFLAHAVLGHPTLRDFGRIQVRSLEHGSVAALDLTGGGVGIPGALVLSELLTRPGSALASLRLDNNGVGGSTRWRDRQEGVRALGEALRGNTALTSLSLRDNFIGPLGTAALAAGLGHGDVLRTLVLDGNFIGWDETLCGSIEYELRMDDEEAGGVAALGVALERTTALTCLSLRSTHLGPVAAAALSAGVCASRSLQTLDLGGSPMLAPLRGIRRNGTVRTDSAGVVALARALAGAASLRIVNLLGCRLREAGRAAVLDALQRSATLVSVCGVPPDSTELDLSCSRLNLHDAELLAGEMTVLEGAGRWGLVSLNLLQNDLDFDGTAKIVEAFERSATLQTLCGIVPGAAILDLSGQDFHCWDAMLLAADLAKRGSAASSLHTVDVQLHGSMGPLDHQERALHVLESAGHLCRTAQLRSAPLRLCGTRLDVRELDLSTDRDGGGLSPANALLLAHDLKHSTALRTLDISGHGLYDTNEQREMRAVHEDARPTWAGATEDLGALAAALLGASSVETVTVSRGKPLPIGPLRRNELTELDYSLRAFGGDWVKELNVPDLVVLGAALAVNSSLHTLNLSGHALMLDLHTDNDVDNWCRDTAGVEALADAVGRNSSLRTLILDNCTLDGREPERFTDYERWTEIVGMKALGEALQRNTTLTSLSMKSNFIGPRCVAELAAGLRANRSLQSLDLCDNDLRSSSLNDFELVDPDSNGYIEDLAEPLLPLELLGRSTLHITSLQQLDLSANGIDGADVEALLDGGVLRGSLHSLRLSDNALLTFTAEGAEAFGEAVMRSAALRTLDLSLNDLQPAHLVGLVAGGLLRGAVSTLVLHNNALGGEGVLDDAVAGFEALAAGLPENTCLRALDLSTTHMGPRGAVAFASAPRLGRALAAVDLVGNRLGPEGADALLAARKRTPSLRTLCGLPPGAATVRPEGRPLGPWGAVLLASDLKTGAIGDSMRTLHIADQEIGTDAGSHDVADGFRAISGVLRGCTGLTELSLRLNNIRPRGAAALAEGLALSRSLTSVDLLGALEDLGAEGAAVLVEAFQKSDTLATLCGLEPGVRQLDMFEQNLGPWGAMLLAAELRMGRRSGLLHTIDLQGNALAGRTGSSGAECEDGLRALVAAFAVSPHLASVSLRSNGIGPKCAAAVAQWLAAGGVSHPRLLDLRGNPISRHDARNLRGAMVEQSGCHLEIDFLGESMQM</sequence>
<dbReference type="EMBL" id="LGRX02034334">
    <property type="protein sequence ID" value="KAK3238087.1"/>
    <property type="molecule type" value="Genomic_DNA"/>
</dbReference>
<evidence type="ECO:0000313" key="6">
    <source>
        <dbReference type="Proteomes" id="UP001190700"/>
    </source>
</evidence>
<comment type="subcellular location">
    <subcellularLocation>
        <location evidence="1">Cytoplasm</location>
        <location evidence="1">Cytoskeleton</location>
        <location evidence="1">Cilium axoneme</location>
    </subcellularLocation>
</comment>
<dbReference type="InterPro" id="IPR027038">
    <property type="entry name" value="RanGap"/>
</dbReference>
<dbReference type="SMART" id="SM00368">
    <property type="entry name" value="LRR_RI"/>
    <property type="match status" value="21"/>
</dbReference>
<dbReference type="GO" id="GO:0005096">
    <property type="term" value="F:GTPase activator activity"/>
    <property type="evidence" value="ECO:0007669"/>
    <property type="project" value="UniProtKB-KW"/>
</dbReference>